<dbReference type="PANTHER" id="PTHR45877:SF2">
    <property type="entry name" value="E3 UBIQUITIN-PROTEIN LIGASE SINA-RELATED"/>
    <property type="match status" value="1"/>
</dbReference>
<evidence type="ECO:0000256" key="1">
    <source>
        <dbReference type="SAM" id="MobiDB-lite"/>
    </source>
</evidence>
<sequence>MNERPSKIPFSIIRELRCRNCQNIISCGPVHVLPDENVLCGRCKQYAKEIYRNYPFEALASMFFYPCRNWDGRCPRILRWNECMIHEDGCSYESGCSRFWKHPKAFLKGKRDMPYGDIRLVAIPEKLLDFIKCVQCESYLSCEPVYIRSDGKNICHRCIHSNGVPPDCIRNLGYEILSSIIIFPCVFRNRGCPTRLKFGTDLWHHEAECSYNQMFKKKMPEMEMGVFKSNVYGELSDFELKKKLVQSLKNKQEKKLKKAEEIEAAITRMSSEDGSDRDSDKANSYDKHLSEGSSSPSPTRLEDRDQKLLSPSNGDYKPASPVSPVFVNSPEDFLHFNYNNIRPNSENYHQNINLAQIHYSHQNSNVSNQNTHYKNEHAADNEYMRNVSENNHFNQHGYYDAPLRSPSILKTPLQELDFNPMDGQSPIYVNPYGQGLIPKPSFKGVVRTDSLSSNRELIHELRVRQSRFKKSNDKKDVESPYKECQNLEEIIQVHQKIDQ</sequence>
<dbReference type="EMBL" id="OU898283">
    <property type="protein sequence ID" value="CAG9838710.1"/>
    <property type="molecule type" value="Genomic_DNA"/>
</dbReference>
<dbReference type="GO" id="GO:0061630">
    <property type="term" value="F:ubiquitin protein ligase activity"/>
    <property type="evidence" value="ECO:0007669"/>
    <property type="project" value="TreeGrafter"/>
</dbReference>
<dbReference type="AlphaFoldDB" id="A0A9N9TCH1"/>
<organism evidence="2 3">
    <name type="scientific">Diabrotica balteata</name>
    <name type="common">Banded cucumber beetle</name>
    <dbReference type="NCBI Taxonomy" id="107213"/>
    <lineage>
        <taxon>Eukaryota</taxon>
        <taxon>Metazoa</taxon>
        <taxon>Ecdysozoa</taxon>
        <taxon>Arthropoda</taxon>
        <taxon>Hexapoda</taxon>
        <taxon>Insecta</taxon>
        <taxon>Pterygota</taxon>
        <taxon>Neoptera</taxon>
        <taxon>Endopterygota</taxon>
        <taxon>Coleoptera</taxon>
        <taxon>Polyphaga</taxon>
        <taxon>Cucujiformia</taxon>
        <taxon>Chrysomeloidea</taxon>
        <taxon>Chrysomelidae</taxon>
        <taxon>Galerucinae</taxon>
        <taxon>Diabroticina</taxon>
        <taxon>Diabroticites</taxon>
        <taxon>Diabrotica</taxon>
    </lineage>
</organism>
<dbReference type="OrthoDB" id="6704469at2759"/>
<dbReference type="Gene3D" id="3.30.40.10">
    <property type="entry name" value="Zinc/RING finger domain, C3HC4 (zinc finger)"/>
    <property type="match status" value="1"/>
</dbReference>
<dbReference type="GO" id="GO:0031624">
    <property type="term" value="F:ubiquitin conjugating enzyme binding"/>
    <property type="evidence" value="ECO:0007669"/>
    <property type="project" value="TreeGrafter"/>
</dbReference>
<dbReference type="GO" id="GO:0043161">
    <property type="term" value="P:proteasome-mediated ubiquitin-dependent protein catabolic process"/>
    <property type="evidence" value="ECO:0007669"/>
    <property type="project" value="TreeGrafter"/>
</dbReference>
<dbReference type="Proteomes" id="UP001153709">
    <property type="component" value="Chromosome 8"/>
</dbReference>
<dbReference type="InterPro" id="IPR013083">
    <property type="entry name" value="Znf_RING/FYVE/PHD"/>
</dbReference>
<dbReference type="PANTHER" id="PTHR45877">
    <property type="entry name" value="E3 UBIQUITIN-PROTEIN LIGASE SIAH2"/>
    <property type="match status" value="1"/>
</dbReference>
<gene>
    <name evidence="2" type="ORF">DIABBA_LOCUS11556</name>
</gene>
<keyword evidence="3" id="KW-1185">Reference proteome</keyword>
<feature type="region of interest" description="Disordered" evidence="1">
    <location>
        <begin position="267"/>
        <end position="324"/>
    </location>
</feature>
<protein>
    <submittedName>
        <fullName evidence="2">Uncharacterized protein</fullName>
    </submittedName>
</protein>
<feature type="compositionally biased region" description="Basic and acidic residues" evidence="1">
    <location>
        <begin position="270"/>
        <end position="290"/>
    </location>
</feature>
<name>A0A9N9TCH1_DIABA</name>
<dbReference type="GO" id="GO:0005737">
    <property type="term" value="C:cytoplasm"/>
    <property type="evidence" value="ECO:0007669"/>
    <property type="project" value="TreeGrafter"/>
</dbReference>
<evidence type="ECO:0000313" key="2">
    <source>
        <dbReference type="EMBL" id="CAG9838710.1"/>
    </source>
</evidence>
<dbReference type="InterPro" id="IPR004162">
    <property type="entry name" value="SINA-like_animal"/>
</dbReference>
<evidence type="ECO:0000313" key="3">
    <source>
        <dbReference type="Proteomes" id="UP001153709"/>
    </source>
</evidence>
<accession>A0A9N9TCH1</accession>
<proteinExistence type="predicted"/>
<reference evidence="2" key="1">
    <citation type="submission" date="2022-01" db="EMBL/GenBank/DDBJ databases">
        <authorList>
            <person name="King R."/>
        </authorList>
    </citation>
    <scope>NUCLEOTIDE SEQUENCE</scope>
</reference>